<evidence type="ECO:0000313" key="3">
    <source>
        <dbReference type="Proteomes" id="UP000299102"/>
    </source>
</evidence>
<feature type="compositionally biased region" description="Low complexity" evidence="1">
    <location>
        <begin position="94"/>
        <end position="110"/>
    </location>
</feature>
<comment type="caution">
    <text evidence="2">The sequence shown here is derived from an EMBL/GenBank/DDBJ whole genome shotgun (WGS) entry which is preliminary data.</text>
</comment>
<sequence length="110" mass="12305">MFYKKARHEEVITYSLAQGDVNEILVNLASPPRRRGAVRGLLTHDPDFVVEAKVTSGTDGLTCPPRHAASDFIRLELTLGQFTRYKDRSRHSSRTTLLTTDRPPLGAADR</sequence>
<keyword evidence="3" id="KW-1185">Reference proteome</keyword>
<protein>
    <submittedName>
        <fullName evidence="2">Uncharacterized protein</fullName>
    </submittedName>
</protein>
<reference evidence="2 3" key="1">
    <citation type="journal article" date="2019" name="Commun. Biol.">
        <title>The bagworm genome reveals a unique fibroin gene that provides high tensile strength.</title>
        <authorList>
            <person name="Kono N."/>
            <person name="Nakamura H."/>
            <person name="Ohtoshi R."/>
            <person name="Tomita M."/>
            <person name="Numata K."/>
            <person name="Arakawa K."/>
        </authorList>
    </citation>
    <scope>NUCLEOTIDE SEQUENCE [LARGE SCALE GENOMIC DNA]</scope>
</reference>
<accession>A0A4C1T835</accession>
<organism evidence="2 3">
    <name type="scientific">Eumeta variegata</name>
    <name type="common">Bagworm moth</name>
    <name type="synonym">Eumeta japonica</name>
    <dbReference type="NCBI Taxonomy" id="151549"/>
    <lineage>
        <taxon>Eukaryota</taxon>
        <taxon>Metazoa</taxon>
        <taxon>Ecdysozoa</taxon>
        <taxon>Arthropoda</taxon>
        <taxon>Hexapoda</taxon>
        <taxon>Insecta</taxon>
        <taxon>Pterygota</taxon>
        <taxon>Neoptera</taxon>
        <taxon>Endopterygota</taxon>
        <taxon>Lepidoptera</taxon>
        <taxon>Glossata</taxon>
        <taxon>Ditrysia</taxon>
        <taxon>Tineoidea</taxon>
        <taxon>Psychidae</taxon>
        <taxon>Oiketicinae</taxon>
        <taxon>Eumeta</taxon>
    </lineage>
</organism>
<proteinExistence type="predicted"/>
<feature type="region of interest" description="Disordered" evidence="1">
    <location>
        <begin position="87"/>
        <end position="110"/>
    </location>
</feature>
<dbReference type="AlphaFoldDB" id="A0A4C1T835"/>
<evidence type="ECO:0000256" key="1">
    <source>
        <dbReference type="SAM" id="MobiDB-lite"/>
    </source>
</evidence>
<dbReference type="EMBL" id="BGZK01000040">
    <property type="protein sequence ID" value="GBP10336.1"/>
    <property type="molecule type" value="Genomic_DNA"/>
</dbReference>
<dbReference type="Proteomes" id="UP000299102">
    <property type="component" value="Unassembled WGS sequence"/>
</dbReference>
<name>A0A4C1T835_EUMVA</name>
<evidence type="ECO:0000313" key="2">
    <source>
        <dbReference type="EMBL" id="GBP10336.1"/>
    </source>
</evidence>
<gene>
    <name evidence="2" type="ORF">EVAR_5652_1</name>
</gene>